<evidence type="ECO:0000313" key="2">
    <source>
        <dbReference type="Proteomes" id="UP000886749"/>
    </source>
</evidence>
<comment type="caution">
    <text evidence="1">The sequence shown here is derived from an EMBL/GenBank/DDBJ whole genome shotgun (WGS) entry which is preliminary data.</text>
</comment>
<accession>A0A9D1DDR8</accession>
<organism evidence="1 2">
    <name type="scientific">Candidatus Egerieicola pullicola</name>
    <dbReference type="NCBI Taxonomy" id="2840775"/>
    <lineage>
        <taxon>Bacteria</taxon>
        <taxon>Bacillati</taxon>
        <taxon>Bacillota</taxon>
        <taxon>Clostridia</taxon>
        <taxon>Eubacteriales</taxon>
        <taxon>Oscillospiraceae</taxon>
        <taxon>Oscillospiraceae incertae sedis</taxon>
        <taxon>Candidatus Egerieicola</taxon>
    </lineage>
</organism>
<name>A0A9D1DDR8_9FIRM</name>
<gene>
    <name evidence="1" type="ORF">IAB36_03425</name>
</gene>
<dbReference type="EMBL" id="DVGY01000078">
    <property type="protein sequence ID" value="HIR40860.1"/>
    <property type="molecule type" value="Genomic_DNA"/>
</dbReference>
<reference evidence="1" key="1">
    <citation type="submission" date="2020-10" db="EMBL/GenBank/DDBJ databases">
        <authorList>
            <person name="Gilroy R."/>
        </authorList>
    </citation>
    <scope>NUCLEOTIDE SEQUENCE</scope>
    <source>
        <strain evidence="1">CHK184-25365</strain>
    </source>
</reference>
<sequence>MNPITALPVQKEKYRFAGTATLALLSEEEHSVSASVSWSVNLKAGVAGLPDAPLTFVLPEEEISFLEPERTYPVFAHCVKVKNLVWLKYISILIRGSIYPIPYQAPDFVMNPPQEQPESTPSPQPAYYAPAAADPADWNFVGFTFGRPLLTGSGSFGSFGSYPTSGWNSGFGSFSTSFGASGWGSFGSGFGWGWGRGMGSGFGSGLFGSFGSFSTGSFGSFRSGSFESFGSFGFPLWEEDLLAPPTTVNTPVPEEDWEPEFYDNGVFYTASGKEFVVYGYGLHLI</sequence>
<proteinExistence type="predicted"/>
<dbReference type="AlphaFoldDB" id="A0A9D1DDR8"/>
<evidence type="ECO:0000313" key="1">
    <source>
        <dbReference type="EMBL" id="HIR40860.1"/>
    </source>
</evidence>
<protein>
    <submittedName>
        <fullName evidence="1">Uncharacterized protein</fullName>
    </submittedName>
</protein>
<reference evidence="1" key="2">
    <citation type="journal article" date="2021" name="PeerJ">
        <title>Extensive microbial diversity within the chicken gut microbiome revealed by metagenomics and culture.</title>
        <authorList>
            <person name="Gilroy R."/>
            <person name="Ravi A."/>
            <person name="Getino M."/>
            <person name="Pursley I."/>
            <person name="Horton D.L."/>
            <person name="Alikhan N.F."/>
            <person name="Baker D."/>
            <person name="Gharbi K."/>
            <person name="Hall N."/>
            <person name="Watson M."/>
            <person name="Adriaenssens E.M."/>
            <person name="Foster-Nyarko E."/>
            <person name="Jarju S."/>
            <person name="Secka A."/>
            <person name="Antonio M."/>
            <person name="Oren A."/>
            <person name="Chaudhuri R.R."/>
            <person name="La Ragione R."/>
            <person name="Hildebrand F."/>
            <person name="Pallen M.J."/>
        </authorList>
    </citation>
    <scope>NUCLEOTIDE SEQUENCE</scope>
    <source>
        <strain evidence="1">CHK184-25365</strain>
    </source>
</reference>
<dbReference type="Proteomes" id="UP000886749">
    <property type="component" value="Unassembled WGS sequence"/>
</dbReference>